<feature type="transmembrane region" description="Helical" evidence="6">
    <location>
        <begin position="199"/>
        <end position="217"/>
    </location>
</feature>
<reference evidence="8 9" key="1">
    <citation type="submission" date="2019-07" db="EMBL/GenBank/DDBJ databases">
        <title>Hymenobacter sp. straun FUR1 Genome sequencing and assembly.</title>
        <authorList>
            <person name="Chhetri G."/>
        </authorList>
    </citation>
    <scope>NUCLEOTIDE SEQUENCE [LARGE SCALE GENOMIC DNA]</scope>
    <source>
        <strain evidence="8 9">Fur1</strain>
    </source>
</reference>
<evidence type="ECO:0000256" key="6">
    <source>
        <dbReference type="SAM" id="Phobius"/>
    </source>
</evidence>
<feature type="transmembrane region" description="Helical" evidence="6">
    <location>
        <begin position="329"/>
        <end position="348"/>
    </location>
</feature>
<evidence type="ECO:0000256" key="2">
    <source>
        <dbReference type="ARBA" id="ARBA00022692"/>
    </source>
</evidence>
<dbReference type="InterPro" id="IPR004837">
    <property type="entry name" value="NaCa_Exmemb"/>
</dbReference>
<proteinExistence type="predicted"/>
<gene>
    <name evidence="8" type="ORF">FNT36_24440</name>
</gene>
<feature type="region of interest" description="Disordered" evidence="5">
    <location>
        <begin position="171"/>
        <end position="195"/>
    </location>
</feature>
<feature type="domain" description="Sodium/calcium exchanger membrane region" evidence="7">
    <location>
        <begin position="10"/>
        <end position="159"/>
    </location>
</feature>
<feature type="transmembrane region" description="Helical" evidence="6">
    <location>
        <begin position="6"/>
        <end position="29"/>
    </location>
</feature>
<keyword evidence="3 6" id="KW-1133">Transmembrane helix</keyword>
<dbReference type="Pfam" id="PF01699">
    <property type="entry name" value="Na_Ca_ex"/>
    <property type="match status" value="2"/>
</dbReference>
<sequence>MFAHLSIPLLLLAFAAAGAAVWVAGIYLANATSVLAKRFGLGQALGGLLLLAVVTNLPELAITVSAALSQHLELAIGNILGGIAMQTLVLVVLDVFGLGKKAALTYRAASLALALEGVLVLAVLAAVLVGSQLPAAVIVARATPAGLLILGLWVVGLWLIGKAQKGLPWQAHDAAPTGSPPPKPPAPAQPQPPASTGRTGLVFLASAVVTLVAGVVLERSGDALATHWGLSGLLFGATVLAAATSLPEVSTGLASMKAGAYELAVSDIFGGNAFLPVLFVVASALSGQAALPHAGKADLYLTGLGMLLTCVYVYGLVFRPQRQVARMGLDSLAVLALYALGMLGLLAISH</sequence>
<feature type="transmembrane region" description="Helical" evidence="6">
    <location>
        <begin position="41"/>
        <end position="68"/>
    </location>
</feature>
<evidence type="ECO:0000313" key="9">
    <source>
        <dbReference type="Proteomes" id="UP000317624"/>
    </source>
</evidence>
<feature type="domain" description="Sodium/calcium exchanger membrane region" evidence="7">
    <location>
        <begin position="201"/>
        <end position="343"/>
    </location>
</feature>
<dbReference type="AlphaFoldDB" id="A0A558BKI9"/>
<feature type="transmembrane region" description="Helical" evidence="6">
    <location>
        <begin position="135"/>
        <end position="160"/>
    </location>
</feature>
<dbReference type="GO" id="GO:0055085">
    <property type="term" value="P:transmembrane transport"/>
    <property type="evidence" value="ECO:0007669"/>
    <property type="project" value="InterPro"/>
</dbReference>
<feature type="compositionally biased region" description="Pro residues" evidence="5">
    <location>
        <begin position="178"/>
        <end position="193"/>
    </location>
</feature>
<name>A0A558BKI9_9BACT</name>
<accession>A0A558BKI9</accession>
<keyword evidence="2 6" id="KW-0812">Transmembrane</keyword>
<dbReference type="Gene3D" id="1.20.1420.30">
    <property type="entry name" value="NCX, central ion-binding region"/>
    <property type="match status" value="2"/>
</dbReference>
<evidence type="ECO:0000256" key="4">
    <source>
        <dbReference type="ARBA" id="ARBA00023136"/>
    </source>
</evidence>
<evidence type="ECO:0000256" key="3">
    <source>
        <dbReference type="ARBA" id="ARBA00022989"/>
    </source>
</evidence>
<feature type="transmembrane region" description="Helical" evidence="6">
    <location>
        <begin position="299"/>
        <end position="317"/>
    </location>
</feature>
<organism evidence="8 9">
    <name type="scientific">Hymenobacter setariae</name>
    <dbReference type="NCBI Taxonomy" id="2594794"/>
    <lineage>
        <taxon>Bacteria</taxon>
        <taxon>Pseudomonadati</taxon>
        <taxon>Bacteroidota</taxon>
        <taxon>Cytophagia</taxon>
        <taxon>Cytophagales</taxon>
        <taxon>Hymenobacteraceae</taxon>
        <taxon>Hymenobacter</taxon>
    </lineage>
</organism>
<dbReference type="Proteomes" id="UP000317624">
    <property type="component" value="Unassembled WGS sequence"/>
</dbReference>
<evidence type="ECO:0000313" key="8">
    <source>
        <dbReference type="EMBL" id="TVT37015.1"/>
    </source>
</evidence>
<comment type="caution">
    <text evidence="8">The sequence shown here is derived from an EMBL/GenBank/DDBJ whole genome shotgun (WGS) entry which is preliminary data.</text>
</comment>
<keyword evidence="9" id="KW-1185">Reference proteome</keyword>
<dbReference type="InterPro" id="IPR044880">
    <property type="entry name" value="NCX_ion-bd_dom_sf"/>
</dbReference>
<feature type="transmembrane region" description="Helical" evidence="6">
    <location>
        <begin position="223"/>
        <end position="243"/>
    </location>
</feature>
<evidence type="ECO:0000256" key="5">
    <source>
        <dbReference type="SAM" id="MobiDB-lite"/>
    </source>
</evidence>
<feature type="transmembrane region" description="Helical" evidence="6">
    <location>
        <begin position="108"/>
        <end position="129"/>
    </location>
</feature>
<feature type="transmembrane region" description="Helical" evidence="6">
    <location>
        <begin position="74"/>
        <end position="96"/>
    </location>
</feature>
<keyword evidence="4 6" id="KW-0472">Membrane</keyword>
<dbReference type="RefSeq" id="WP_144853216.1">
    <property type="nucleotide sequence ID" value="NZ_VMRJ01000008.1"/>
</dbReference>
<protein>
    <submittedName>
        <fullName evidence="8">Sodium:calcium antiporter</fullName>
    </submittedName>
</protein>
<dbReference type="OrthoDB" id="153124at2"/>
<comment type="subcellular location">
    <subcellularLocation>
        <location evidence="1">Membrane</location>
        <topology evidence="1">Multi-pass membrane protein</topology>
    </subcellularLocation>
</comment>
<dbReference type="EMBL" id="VMRJ01000008">
    <property type="protein sequence ID" value="TVT37015.1"/>
    <property type="molecule type" value="Genomic_DNA"/>
</dbReference>
<evidence type="ECO:0000256" key="1">
    <source>
        <dbReference type="ARBA" id="ARBA00004141"/>
    </source>
</evidence>
<evidence type="ECO:0000259" key="7">
    <source>
        <dbReference type="Pfam" id="PF01699"/>
    </source>
</evidence>
<dbReference type="GO" id="GO:0016020">
    <property type="term" value="C:membrane"/>
    <property type="evidence" value="ECO:0007669"/>
    <property type="project" value="UniProtKB-SubCell"/>
</dbReference>